<dbReference type="PROSITE" id="PS50005">
    <property type="entry name" value="TPR"/>
    <property type="match status" value="1"/>
</dbReference>
<sequence length="411" mass="48197">MKLSRKTIIICFLLFLAGHLTAISAQFQILSDTLNTNNASEISEAKLLEHNYKLYKAINAYQKIYQRDTTNLEILKELESLYTNTSQYQEALDFTLKILKYQPQNNHYRIKSGLLYKKLDEHKKALQILKNIRWQDPHNLYIITQIADTYRDINAADSALVYYTKACEMNPTTSNLIKGADILLKNKKNTEALHFLNTYYSKKQHCSKVLQRLYGKTQYVNDSIYDAYEIFNDLYKNGDSSQVTSKFLGLSCWKISHFTRGESVLENYIKKDTTDYLAYYVLGICCKRNNNFNKSIAYLNKSLELYTPDSKTMAMIHKGIAESFEWMMEYKQAIAHYKLISNYSPENIFGEYKIAMIYDYEIKNKEKALQCYNNLINKINREDSTSESQIETFCKMRVAKLNETLFWEKEN</sequence>
<organism evidence="3 4">
    <name type="scientific">Plebeiibacterium marinum</name>
    <dbReference type="NCBI Taxonomy" id="2992111"/>
    <lineage>
        <taxon>Bacteria</taxon>
        <taxon>Pseudomonadati</taxon>
        <taxon>Bacteroidota</taxon>
        <taxon>Bacteroidia</taxon>
        <taxon>Marinilabiliales</taxon>
        <taxon>Marinilabiliaceae</taxon>
        <taxon>Plebeiibacterium</taxon>
    </lineage>
</organism>
<proteinExistence type="predicted"/>
<gene>
    <name evidence="3" type="ORF">OM074_16780</name>
</gene>
<evidence type="ECO:0000256" key="1">
    <source>
        <dbReference type="PROSITE-ProRule" id="PRU00339"/>
    </source>
</evidence>
<keyword evidence="1" id="KW-0802">TPR repeat</keyword>
<evidence type="ECO:0000313" key="4">
    <source>
        <dbReference type="Proteomes" id="UP001207408"/>
    </source>
</evidence>
<feature type="signal peptide" evidence="2">
    <location>
        <begin position="1"/>
        <end position="22"/>
    </location>
</feature>
<reference evidence="3" key="1">
    <citation type="submission" date="2022-10" db="EMBL/GenBank/DDBJ databases">
        <authorList>
            <person name="Yu W.X."/>
        </authorList>
    </citation>
    <scope>NUCLEOTIDE SEQUENCE</scope>
    <source>
        <strain evidence="3">D04</strain>
    </source>
</reference>
<dbReference type="InterPro" id="IPR011990">
    <property type="entry name" value="TPR-like_helical_dom_sf"/>
</dbReference>
<dbReference type="SUPFAM" id="SSF48452">
    <property type="entry name" value="TPR-like"/>
    <property type="match status" value="2"/>
</dbReference>
<evidence type="ECO:0000313" key="3">
    <source>
        <dbReference type="EMBL" id="MCW3807295.1"/>
    </source>
</evidence>
<dbReference type="SMART" id="SM00028">
    <property type="entry name" value="TPR"/>
    <property type="match status" value="4"/>
</dbReference>
<feature type="chain" id="PRO_5042105693" evidence="2">
    <location>
        <begin position="23"/>
        <end position="411"/>
    </location>
</feature>
<name>A0AAE3SM89_9BACT</name>
<dbReference type="InterPro" id="IPR019734">
    <property type="entry name" value="TPR_rpt"/>
</dbReference>
<accession>A0AAE3SM89</accession>
<keyword evidence="2" id="KW-0732">Signal</keyword>
<dbReference type="PANTHER" id="PTHR12558:SF13">
    <property type="entry name" value="CELL DIVISION CYCLE PROTEIN 27 HOMOLOG"/>
    <property type="match status" value="1"/>
</dbReference>
<dbReference type="EMBL" id="JAPDPI010000042">
    <property type="protein sequence ID" value="MCW3807295.1"/>
    <property type="molecule type" value="Genomic_DNA"/>
</dbReference>
<dbReference type="AlphaFoldDB" id="A0AAE3SM89"/>
<dbReference type="PANTHER" id="PTHR12558">
    <property type="entry name" value="CELL DIVISION CYCLE 16,23,27"/>
    <property type="match status" value="1"/>
</dbReference>
<dbReference type="RefSeq" id="WP_301201561.1">
    <property type="nucleotide sequence ID" value="NZ_JAPDPI010000042.1"/>
</dbReference>
<comment type="caution">
    <text evidence="3">The sequence shown here is derived from an EMBL/GenBank/DDBJ whole genome shotgun (WGS) entry which is preliminary data.</text>
</comment>
<protein>
    <submittedName>
        <fullName evidence="3">Tetratricopeptide repeat protein</fullName>
    </submittedName>
</protein>
<evidence type="ECO:0000256" key="2">
    <source>
        <dbReference type="SAM" id="SignalP"/>
    </source>
</evidence>
<feature type="repeat" description="TPR" evidence="1">
    <location>
        <begin position="72"/>
        <end position="105"/>
    </location>
</feature>
<dbReference type="Gene3D" id="1.25.40.10">
    <property type="entry name" value="Tetratricopeptide repeat domain"/>
    <property type="match status" value="2"/>
</dbReference>
<dbReference type="Proteomes" id="UP001207408">
    <property type="component" value="Unassembled WGS sequence"/>
</dbReference>
<keyword evidence="4" id="KW-1185">Reference proteome</keyword>
<dbReference type="Pfam" id="PF13181">
    <property type="entry name" value="TPR_8"/>
    <property type="match status" value="2"/>
</dbReference>